<keyword evidence="5" id="KW-0812">Transmembrane</keyword>
<dbReference type="SUPFAM" id="SSF49785">
    <property type="entry name" value="Galactose-binding domain-like"/>
    <property type="match status" value="1"/>
</dbReference>
<evidence type="ECO:0000313" key="9">
    <source>
        <dbReference type="Proteomes" id="UP000271974"/>
    </source>
</evidence>
<dbReference type="InterPro" id="IPR008979">
    <property type="entry name" value="Galactose-bd-like_sf"/>
</dbReference>
<evidence type="ECO:0000256" key="1">
    <source>
        <dbReference type="ARBA" id="ARBA00022536"/>
    </source>
</evidence>
<dbReference type="OrthoDB" id="6157064at2759"/>
<reference evidence="8 9" key="1">
    <citation type="submission" date="2019-01" db="EMBL/GenBank/DDBJ databases">
        <title>A draft genome assembly of the solar-powered sea slug Elysia chlorotica.</title>
        <authorList>
            <person name="Cai H."/>
            <person name="Li Q."/>
            <person name="Fang X."/>
            <person name="Li J."/>
            <person name="Curtis N.E."/>
            <person name="Altenburger A."/>
            <person name="Shibata T."/>
            <person name="Feng M."/>
            <person name="Maeda T."/>
            <person name="Schwartz J.A."/>
            <person name="Shigenobu S."/>
            <person name="Lundholm N."/>
            <person name="Nishiyama T."/>
            <person name="Yang H."/>
            <person name="Hasebe M."/>
            <person name="Li S."/>
            <person name="Pierce S.K."/>
            <person name="Wang J."/>
        </authorList>
    </citation>
    <scope>NUCLEOTIDE SEQUENCE [LARGE SCALE GENOMIC DNA]</scope>
    <source>
        <strain evidence="8">EC2010</strain>
        <tissue evidence="8">Whole organism of an adult</tissue>
    </source>
</reference>
<feature type="signal peptide" evidence="6">
    <location>
        <begin position="1"/>
        <end position="26"/>
    </location>
</feature>
<feature type="chain" id="PRO_5018576590" description="Fucolectin tachylectin-4 pentraxin-1 domain-containing protein" evidence="6">
    <location>
        <begin position="27"/>
        <end position="572"/>
    </location>
</feature>
<dbReference type="Proteomes" id="UP000271974">
    <property type="component" value="Unassembled WGS sequence"/>
</dbReference>
<gene>
    <name evidence="8" type="ORF">EGW08_017010</name>
</gene>
<dbReference type="GO" id="GO:0005044">
    <property type="term" value="F:scavenger receptor activity"/>
    <property type="evidence" value="ECO:0007669"/>
    <property type="project" value="InterPro"/>
</dbReference>
<keyword evidence="9" id="KW-1185">Reference proteome</keyword>
<keyword evidence="3" id="KW-0106">Calcium</keyword>
<dbReference type="Gene3D" id="2.60.120.260">
    <property type="entry name" value="Galactose-binding domain-like"/>
    <property type="match status" value="1"/>
</dbReference>
<organism evidence="8 9">
    <name type="scientific">Elysia chlorotica</name>
    <name type="common">Eastern emerald elysia</name>
    <name type="synonym">Sea slug</name>
    <dbReference type="NCBI Taxonomy" id="188477"/>
    <lineage>
        <taxon>Eukaryota</taxon>
        <taxon>Metazoa</taxon>
        <taxon>Spiralia</taxon>
        <taxon>Lophotrochozoa</taxon>
        <taxon>Mollusca</taxon>
        <taxon>Gastropoda</taxon>
        <taxon>Heterobranchia</taxon>
        <taxon>Euthyneura</taxon>
        <taxon>Panpulmonata</taxon>
        <taxon>Sacoglossa</taxon>
        <taxon>Placobranchoidea</taxon>
        <taxon>Plakobranchidae</taxon>
        <taxon>Elysia</taxon>
    </lineage>
</organism>
<dbReference type="EMBL" id="RQTK01000761">
    <property type="protein sequence ID" value="RUS75220.1"/>
    <property type="molecule type" value="Genomic_DNA"/>
</dbReference>
<evidence type="ECO:0000256" key="2">
    <source>
        <dbReference type="ARBA" id="ARBA00022723"/>
    </source>
</evidence>
<accession>A0A3S1AY37</accession>
<keyword evidence="5" id="KW-1133">Transmembrane helix</keyword>
<evidence type="ECO:0000256" key="5">
    <source>
        <dbReference type="SAM" id="Phobius"/>
    </source>
</evidence>
<feature type="domain" description="Fucolectin tachylectin-4 pentraxin-1" evidence="7">
    <location>
        <begin position="188"/>
        <end position="334"/>
    </location>
</feature>
<evidence type="ECO:0000256" key="6">
    <source>
        <dbReference type="SAM" id="SignalP"/>
    </source>
</evidence>
<dbReference type="PANTHER" id="PTHR24043">
    <property type="entry name" value="SCAVENGER RECEPTOR CLASS F"/>
    <property type="match status" value="1"/>
</dbReference>
<dbReference type="SMART" id="SM00607">
    <property type="entry name" value="FTP"/>
    <property type="match status" value="1"/>
</dbReference>
<dbReference type="InterPro" id="IPR006585">
    <property type="entry name" value="FTP1"/>
</dbReference>
<sequence length="572" mass="62218">MMSSGFACLFLAVVFTTLVSWHVSSAQCQRAGWFGTGCRYQCHCADDNQCDGTTGACPAGCDPEWFGPACQYVSSQFTPRGTYSDLAWLTDGDPDTCNDGNLHTITVDLDTPQPLTWLRLVVNDSDLLNDFQDAEHQYIGILGCTGAKTARVDKLTIDVACDTEHVVDHVTLTGSRLETLCSLYISGGRNVALKQDAKQPSTLNVWTAEKAVDGITNLPDPSLTCAHTLEQPSWWALQFYTPVHAMQFKVFNRLDCCKERLIGFRLDAFHKKSDTINVFSHIDSTGVPMDNYTITPSSVIKKSVERVYIAKDRNSKFLNICEVMVFGDSACPRSRFGRECTDQCNCADQQDACFVHTGGCPTGCAPGFMGQNCSIACPRGMYGSGCIKACSDHCDGSTSDCDARDGACLTGCEPGYIPPMCHLKCNVSTFGQRCEKICSRNCLHTECDHLTGKCIKCPPGFAGDFCDEAVVTTRSNQEVSSDEVISNSAVIVIVVVFVAVCAATTVVCVCLIVRNYGASRQREPPSSYDLPMAPVPNGTLCGSLPQSPALVKDDYMVPSMMQPLPENIYEMP</sequence>
<feature type="transmembrane region" description="Helical" evidence="5">
    <location>
        <begin position="489"/>
        <end position="513"/>
    </location>
</feature>
<keyword evidence="4" id="KW-1015">Disulfide bond</keyword>
<evidence type="ECO:0000313" key="8">
    <source>
        <dbReference type="EMBL" id="RUS75220.1"/>
    </source>
</evidence>
<dbReference type="Pfam" id="PF22633">
    <property type="entry name" value="F5_F8_type_C_2"/>
    <property type="match status" value="1"/>
</dbReference>
<proteinExistence type="predicted"/>
<name>A0A3S1AY37_ELYCH</name>
<evidence type="ECO:0000259" key="7">
    <source>
        <dbReference type="SMART" id="SM00607"/>
    </source>
</evidence>
<protein>
    <recommendedName>
        <fullName evidence="7">Fucolectin tachylectin-4 pentraxin-1 domain-containing protein</fullName>
    </recommendedName>
</protein>
<keyword evidence="5" id="KW-0472">Membrane</keyword>
<keyword evidence="1" id="KW-0245">EGF-like domain</keyword>
<dbReference type="InterPro" id="IPR042635">
    <property type="entry name" value="MEGF10/SREC1/2-like"/>
</dbReference>
<dbReference type="AlphaFoldDB" id="A0A3S1AY37"/>
<evidence type="ECO:0000256" key="3">
    <source>
        <dbReference type="ARBA" id="ARBA00022837"/>
    </source>
</evidence>
<keyword evidence="2" id="KW-0479">Metal-binding</keyword>
<dbReference type="Gene3D" id="2.170.300.10">
    <property type="entry name" value="Tie2 ligand-binding domain superfamily"/>
    <property type="match status" value="2"/>
</dbReference>
<dbReference type="GO" id="GO:0046872">
    <property type="term" value="F:metal ion binding"/>
    <property type="evidence" value="ECO:0007669"/>
    <property type="project" value="UniProtKB-KW"/>
</dbReference>
<keyword evidence="6" id="KW-0732">Signal</keyword>
<evidence type="ECO:0000256" key="4">
    <source>
        <dbReference type="ARBA" id="ARBA00023157"/>
    </source>
</evidence>
<comment type="caution">
    <text evidence="8">The sequence shown here is derived from an EMBL/GenBank/DDBJ whole genome shotgun (WGS) entry which is preliminary data.</text>
</comment>